<evidence type="ECO:0000313" key="2">
    <source>
        <dbReference type="EMBL" id="CRZ12495.1"/>
    </source>
</evidence>
<feature type="compositionally biased region" description="Polar residues" evidence="1">
    <location>
        <begin position="98"/>
        <end position="107"/>
    </location>
</feature>
<accession>A0A0H5RE14</accession>
<dbReference type="EMBL" id="HACM01012053">
    <property type="protein sequence ID" value="CRZ12495.1"/>
    <property type="molecule type" value="Transcribed_RNA"/>
</dbReference>
<organism evidence="2">
    <name type="scientific">Spongospora subterranea</name>
    <dbReference type="NCBI Taxonomy" id="70186"/>
    <lineage>
        <taxon>Eukaryota</taxon>
        <taxon>Sar</taxon>
        <taxon>Rhizaria</taxon>
        <taxon>Endomyxa</taxon>
        <taxon>Phytomyxea</taxon>
        <taxon>Plasmodiophorida</taxon>
        <taxon>Plasmodiophoridae</taxon>
        <taxon>Spongospora</taxon>
    </lineage>
</organism>
<feature type="region of interest" description="Disordered" evidence="1">
    <location>
        <begin position="86"/>
        <end position="107"/>
    </location>
</feature>
<sequence length="107" mass="11727">MKELLILQLIDPFGANDQPHVVHQRILGGFLPSVNPGYGAWFPADIQASDTVVDLITRLLCSSPTRRLSLKQARKHPWITGIGTETMAKRDRAGKSADSFNTLSPCA</sequence>
<evidence type="ECO:0000256" key="1">
    <source>
        <dbReference type="SAM" id="MobiDB-lite"/>
    </source>
</evidence>
<proteinExistence type="predicted"/>
<dbReference type="Gene3D" id="1.10.510.10">
    <property type="entry name" value="Transferase(Phosphotransferase) domain 1"/>
    <property type="match status" value="1"/>
</dbReference>
<dbReference type="SUPFAM" id="SSF56112">
    <property type="entry name" value="Protein kinase-like (PK-like)"/>
    <property type="match status" value="1"/>
</dbReference>
<evidence type="ECO:0008006" key="3">
    <source>
        <dbReference type="Google" id="ProtNLM"/>
    </source>
</evidence>
<reference evidence="2" key="1">
    <citation type="submission" date="2015-04" db="EMBL/GenBank/DDBJ databases">
        <title>The genome sequence of the plant pathogenic Rhizarian Plasmodiophora brassicae reveals insights in its biotrophic life cycle and the origin of chitin synthesis.</title>
        <authorList>
            <person name="Schwelm A."/>
            <person name="Fogelqvist J."/>
            <person name="Knaust A."/>
            <person name="Julke S."/>
            <person name="Lilja T."/>
            <person name="Dhandapani V."/>
            <person name="Bonilla-Rosso G."/>
            <person name="Karlsson M."/>
            <person name="Shevchenko A."/>
            <person name="Choi S.R."/>
            <person name="Kim H.G."/>
            <person name="Park J.Y."/>
            <person name="Lim Y.P."/>
            <person name="Ludwig-Muller J."/>
            <person name="Dixelius C."/>
        </authorList>
    </citation>
    <scope>NUCLEOTIDE SEQUENCE</scope>
    <source>
        <tissue evidence="2">Potato root galls</tissue>
    </source>
</reference>
<name>A0A0H5RE14_9EUKA</name>
<dbReference type="InterPro" id="IPR011009">
    <property type="entry name" value="Kinase-like_dom_sf"/>
</dbReference>
<dbReference type="AlphaFoldDB" id="A0A0H5RE14"/>
<protein>
    <recommendedName>
        <fullName evidence="3">Protein kinase domain-containing protein</fullName>
    </recommendedName>
</protein>